<feature type="domain" description="Macro" evidence="2">
    <location>
        <begin position="341"/>
        <end position="532"/>
    </location>
</feature>
<name>A0A210R171_MIZYE</name>
<evidence type="ECO:0000256" key="1">
    <source>
        <dbReference type="SAM" id="MobiDB-lite"/>
    </source>
</evidence>
<dbReference type="EMBL" id="NEDP02000888">
    <property type="protein sequence ID" value="OWF54778.1"/>
    <property type="molecule type" value="Genomic_DNA"/>
</dbReference>
<feature type="compositionally biased region" description="Polar residues" evidence="1">
    <location>
        <begin position="783"/>
        <end position="817"/>
    </location>
</feature>
<feature type="compositionally biased region" description="Polar residues" evidence="1">
    <location>
        <begin position="187"/>
        <end position="202"/>
    </location>
</feature>
<dbReference type="Gene3D" id="3.30.70.330">
    <property type="match status" value="1"/>
</dbReference>
<dbReference type="AlphaFoldDB" id="A0A210R171"/>
<protein>
    <recommendedName>
        <fullName evidence="2">Macro domain-containing protein</fullName>
    </recommendedName>
</protein>
<dbReference type="PANTHER" id="PTHR11106">
    <property type="entry name" value="GANGLIOSIDE INDUCED DIFFERENTIATION ASSOCIATED PROTEIN 2-RELATED"/>
    <property type="match status" value="1"/>
</dbReference>
<gene>
    <name evidence="3" type="ORF">KP79_PYT21863</name>
</gene>
<dbReference type="Pfam" id="PF23085">
    <property type="entry name" value="RRM_PARP14_3"/>
    <property type="match status" value="1"/>
</dbReference>
<evidence type="ECO:0000313" key="4">
    <source>
        <dbReference type="Proteomes" id="UP000242188"/>
    </source>
</evidence>
<dbReference type="Pfam" id="PF01661">
    <property type="entry name" value="Macro"/>
    <property type="match status" value="1"/>
</dbReference>
<dbReference type="OrthoDB" id="6159982at2759"/>
<dbReference type="Proteomes" id="UP000242188">
    <property type="component" value="Unassembled WGS sequence"/>
</dbReference>
<accession>A0A210R171</accession>
<feature type="region of interest" description="Disordered" evidence="1">
    <location>
        <begin position="149"/>
        <end position="203"/>
    </location>
</feature>
<evidence type="ECO:0000313" key="3">
    <source>
        <dbReference type="EMBL" id="OWF54778.1"/>
    </source>
</evidence>
<feature type="compositionally biased region" description="Low complexity" evidence="1">
    <location>
        <begin position="174"/>
        <end position="186"/>
    </location>
</feature>
<dbReference type="InterPro" id="IPR012677">
    <property type="entry name" value="Nucleotide-bd_a/b_plait_sf"/>
</dbReference>
<dbReference type="SMART" id="SM00506">
    <property type="entry name" value="A1pp"/>
    <property type="match status" value="1"/>
</dbReference>
<proteinExistence type="predicted"/>
<sequence length="817" mass="90906">MALDGIKVCGVSAGISQSDIKVYFSNPKNGGGRVSKIFFPLLNHTAVVIFADRNVIQGITSRRHKIKNCDVRVERLPKNIFSKVSVELEPEITQMLDQNSSYLEVLQFDGELDVNFDPDSMNYIMIGNWYQVEWAWNYLESVSKETTTHGCLSQSDDHQNKSNMLSSTTPNIPSGRGSSRASSSESVQKNFPDTTRKQSNIAWNIKRQEETNISVPYQPFKSNIPQTVDRLEQRYKAEHFQGTKRSEVFQIGGTNQKKMIGTSDAHIPLLDNPLRGRDMWTSNYPHHDDFDSDNTDDELAASYLDDRSSSPEMFVPARHIPRPRGPSPKGTELLHSDFGDMPLTFDAFIGGMQVKVVMGDIVKERSDAIVNPTNQTMSHSYGISAAIARMAGRGLIDECRNHITRNGPLEVAQVTKTCAGGALDSQVDFVLHTVPPTWREHEVESTSHILTCTYLNCLQVANKQLWLRSLSLPIIGAGGLGIPLDVSVQALFDAVHLHVSDEQKTSHLQSVQLVSNTQDSTCSVIVVLRSLLDLDQGESQNGAIDRYLTRSKEFNFRAKDCYLDQEKQDRKVKGGDEKCGVSVVDERKLASPVEQMGPYGASLVTNEGPEVQIMKNRGDDIRRLGNQDDDANNLSNRGQGVDIQQGRVDSLSKDHQARGNTKLELGIDVEGENSHIFQDKYMVDLGDEPGKEKISGFWTKQVPAYPVEEETTEDDTSRKSIQTREVCVESQRHDQLDEFVGGDDDFTYKVDTVPSMLEKAKESTLGKEVDDMITHHGEDSDNKTGITDNHTLSVNDSEIQKSLTAGNDVAQSMPSCD</sequence>
<comment type="caution">
    <text evidence="3">The sequence shown here is derived from an EMBL/GenBank/DDBJ whole genome shotgun (WGS) entry which is preliminary data.</text>
</comment>
<feature type="compositionally biased region" description="Basic and acidic residues" evidence="1">
    <location>
        <begin position="759"/>
        <end position="782"/>
    </location>
</feature>
<dbReference type="PROSITE" id="PS51154">
    <property type="entry name" value="MACRO"/>
    <property type="match status" value="1"/>
</dbReference>
<dbReference type="SUPFAM" id="SSF52949">
    <property type="entry name" value="Macro domain-like"/>
    <property type="match status" value="1"/>
</dbReference>
<dbReference type="InterPro" id="IPR043472">
    <property type="entry name" value="Macro_dom-like"/>
</dbReference>
<organism evidence="3 4">
    <name type="scientific">Mizuhopecten yessoensis</name>
    <name type="common">Japanese scallop</name>
    <name type="synonym">Patinopecten yessoensis</name>
    <dbReference type="NCBI Taxonomy" id="6573"/>
    <lineage>
        <taxon>Eukaryota</taxon>
        <taxon>Metazoa</taxon>
        <taxon>Spiralia</taxon>
        <taxon>Lophotrochozoa</taxon>
        <taxon>Mollusca</taxon>
        <taxon>Bivalvia</taxon>
        <taxon>Autobranchia</taxon>
        <taxon>Pteriomorphia</taxon>
        <taxon>Pectinida</taxon>
        <taxon>Pectinoidea</taxon>
        <taxon>Pectinidae</taxon>
        <taxon>Mizuhopecten</taxon>
    </lineage>
</organism>
<feature type="region of interest" description="Disordered" evidence="1">
    <location>
        <begin position="759"/>
        <end position="817"/>
    </location>
</feature>
<keyword evidence="4" id="KW-1185">Reference proteome</keyword>
<evidence type="ECO:0000259" key="2">
    <source>
        <dbReference type="PROSITE" id="PS51154"/>
    </source>
</evidence>
<dbReference type="InterPro" id="IPR002589">
    <property type="entry name" value="Macro_dom"/>
</dbReference>
<reference evidence="3 4" key="1">
    <citation type="journal article" date="2017" name="Nat. Ecol. Evol.">
        <title>Scallop genome provides insights into evolution of bilaterian karyotype and development.</title>
        <authorList>
            <person name="Wang S."/>
            <person name="Zhang J."/>
            <person name="Jiao W."/>
            <person name="Li J."/>
            <person name="Xun X."/>
            <person name="Sun Y."/>
            <person name="Guo X."/>
            <person name="Huan P."/>
            <person name="Dong B."/>
            <person name="Zhang L."/>
            <person name="Hu X."/>
            <person name="Sun X."/>
            <person name="Wang J."/>
            <person name="Zhao C."/>
            <person name="Wang Y."/>
            <person name="Wang D."/>
            <person name="Huang X."/>
            <person name="Wang R."/>
            <person name="Lv J."/>
            <person name="Li Y."/>
            <person name="Zhang Z."/>
            <person name="Liu B."/>
            <person name="Lu W."/>
            <person name="Hui Y."/>
            <person name="Liang J."/>
            <person name="Zhou Z."/>
            <person name="Hou R."/>
            <person name="Li X."/>
            <person name="Liu Y."/>
            <person name="Li H."/>
            <person name="Ning X."/>
            <person name="Lin Y."/>
            <person name="Zhao L."/>
            <person name="Xing Q."/>
            <person name="Dou J."/>
            <person name="Li Y."/>
            <person name="Mao J."/>
            <person name="Guo H."/>
            <person name="Dou H."/>
            <person name="Li T."/>
            <person name="Mu C."/>
            <person name="Jiang W."/>
            <person name="Fu Q."/>
            <person name="Fu X."/>
            <person name="Miao Y."/>
            <person name="Liu J."/>
            <person name="Yu Q."/>
            <person name="Li R."/>
            <person name="Liao H."/>
            <person name="Li X."/>
            <person name="Kong Y."/>
            <person name="Jiang Z."/>
            <person name="Chourrout D."/>
            <person name="Li R."/>
            <person name="Bao Z."/>
        </authorList>
    </citation>
    <scope>NUCLEOTIDE SEQUENCE [LARGE SCALE GENOMIC DNA]</scope>
    <source>
        <strain evidence="3 4">PY_sf001</strain>
    </source>
</reference>
<feature type="compositionally biased region" description="Polar residues" evidence="1">
    <location>
        <begin position="161"/>
        <end position="172"/>
    </location>
</feature>
<dbReference type="PANTHER" id="PTHR11106:SF27">
    <property type="entry name" value="MACRO DOMAIN-CONTAINING PROTEIN"/>
    <property type="match status" value="1"/>
</dbReference>
<dbReference type="Gene3D" id="3.40.220.10">
    <property type="entry name" value="Leucine Aminopeptidase, subunit E, domain 1"/>
    <property type="match status" value="1"/>
</dbReference>